<feature type="coiled-coil region" evidence="1">
    <location>
        <begin position="1"/>
        <end position="38"/>
    </location>
</feature>
<reference evidence="3" key="1">
    <citation type="submission" date="2018-12" db="EMBL/GenBank/DDBJ databases">
        <title>Dusodibacter welbiota gen. nov., sp. nov., isolated from human faeces and emended description of the Oscillibacter genus.</title>
        <authorList>
            <person name="Le Roy T."/>
            <person name="Van der Smissen P."/>
            <person name="Delzenne N."/>
            <person name="Muccioli G."/>
            <person name="Collet J.F."/>
            <person name="Cani P.D."/>
        </authorList>
    </citation>
    <scope>NUCLEOTIDE SEQUENCE [LARGE SCALE GENOMIC DNA]</scope>
    <source>
        <strain evidence="3">J115</strain>
    </source>
</reference>
<sequence length="61" mass="7101">MNNEEKILQLLEAQQEELRKINDRLEKLEEHAEVTRAGVNSLLDWAEECGNVIKFPLPKVK</sequence>
<dbReference type="KEGG" id="obj:EIO64_16765"/>
<gene>
    <name evidence="2" type="ORF">EIO64_16765</name>
</gene>
<organism evidence="2 3">
    <name type="scientific">Dysosmobacter welbionis</name>
    <dbReference type="NCBI Taxonomy" id="2093857"/>
    <lineage>
        <taxon>Bacteria</taxon>
        <taxon>Bacillati</taxon>
        <taxon>Bacillota</taxon>
        <taxon>Clostridia</taxon>
        <taxon>Eubacteriales</taxon>
        <taxon>Oscillospiraceae</taxon>
        <taxon>Dysosmobacter</taxon>
    </lineage>
</organism>
<accession>A0A4D7ASB0</accession>
<evidence type="ECO:0000313" key="2">
    <source>
        <dbReference type="EMBL" id="QCI60651.1"/>
    </source>
</evidence>
<name>A0A4D7ASB0_9FIRM</name>
<keyword evidence="1" id="KW-0175">Coiled coil</keyword>
<proteinExistence type="predicted"/>
<dbReference type="EMBL" id="CP034413">
    <property type="protein sequence ID" value="QCI60651.1"/>
    <property type="molecule type" value="Genomic_DNA"/>
</dbReference>
<keyword evidence="3" id="KW-1185">Reference proteome</keyword>
<evidence type="ECO:0000313" key="3">
    <source>
        <dbReference type="Proteomes" id="UP000298642"/>
    </source>
</evidence>
<protein>
    <submittedName>
        <fullName evidence="2">Uncharacterized protein</fullName>
    </submittedName>
</protein>
<dbReference type="RefSeq" id="WP_136891673.1">
    <property type="nucleotide sequence ID" value="NZ_CP034413.3"/>
</dbReference>
<dbReference type="Proteomes" id="UP000298642">
    <property type="component" value="Chromosome"/>
</dbReference>
<dbReference type="AlphaFoldDB" id="A0A4D7ASB0"/>
<evidence type="ECO:0000256" key="1">
    <source>
        <dbReference type="SAM" id="Coils"/>
    </source>
</evidence>